<feature type="transmembrane region" description="Helical" evidence="1">
    <location>
        <begin position="106"/>
        <end position="128"/>
    </location>
</feature>
<keyword evidence="3" id="KW-1185">Reference proteome</keyword>
<evidence type="ECO:0000313" key="3">
    <source>
        <dbReference type="Proteomes" id="UP000414233"/>
    </source>
</evidence>
<feature type="transmembrane region" description="Helical" evidence="1">
    <location>
        <begin position="7"/>
        <end position="25"/>
    </location>
</feature>
<evidence type="ECO:0008006" key="4">
    <source>
        <dbReference type="Google" id="ProtNLM"/>
    </source>
</evidence>
<gene>
    <name evidence="2" type="ORF">PTE30175_02787</name>
</gene>
<keyword evidence="1" id="KW-0472">Membrane</keyword>
<dbReference type="AlphaFoldDB" id="A0A5E4VVQ7"/>
<protein>
    <recommendedName>
        <fullName evidence="4">Transmembrane protein</fullName>
    </recommendedName>
</protein>
<feature type="transmembrane region" description="Helical" evidence="1">
    <location>
        <begin position="148"/>
        <end position="168"/>
    </location>
</feature>
<dbReference type="OrthoDB" id="9849183at2"/>
<accession>A0A5E4VVQ7</accession>
<evidence type="ECO:0000313" key="2">
    <source>
        <dbReference type="EMBL" id="VVE15689.1"/>
    </source>
</evidence>
<reference evidence="2 3" key="1">
    <citation type="submission" date="2019-08" db="EMBL/GenBank/DDBJ databases">
        <authorList>
            <person name="Peeters C."/>
        </authorList>
    </citation>
    <scope>NUCLEOTIDE SEQUENCE [LARGE SCALE GENOMIC DNA]</scope>
    <source>
        <strain evidence="2 3">LMG 30175</strain>
    </source>
</reference>
<name>A0A5E4VVQ7_9BURK</name>
<feature type="transmembrane region" description="Helical" evidence="1">
    <location>
        <begin position="65"/>
        <end position="86"/>
    </location>
</feature>
<dbReference type="RefSeq" id="WP_150697639.1">
    <property type="nucleotide sequence ID" value="NZ_CABPRZ010000010.1"/>
</dbReference>
<dbReference type="EMBL" id="CABPRZ010000010">
    <property type="protein sequence ID" value="VVE15689.1"/>
    <property type="molecule type" value="Genomic_DNA"/>
</dbReference>
<evidence type="ECO:0000256" key="1">
    <source>
        <dbReference type="SAM" id="Phobius"/>
    </source>
</evidence>
<sequence length="176" mass="20111">MFRLRYFVFCMWNVLFALSALLAVMTPSDVLHHEWAEKWVESILTLIPELLDVPNESHAVQVVPFYHATMIALMLVFVPLSIFGGVRLPSVEREKIYANFPEKMKWVWIFVISIVGVCGALIVLKVGYVQGKGSILWYSRFHLFFGGYLPYLVIAFSSYCAAVAVCGFREYSRENG</sequence>
<keyword evidence="1" id="KW-1133">Transmembrane helix</keyword>
<organism evidence="2 3">
    <name type="scientific">Pandoraea terrae</name>
    <dbReference type="NCBI Taxonomy" id="1537710"/>
    <lineage>
        <taxon>Bacteria</taxon>
        <taxon>Pseudomonadati</taxon>
        <taxon>Pseudomonadota</taxon>
        <taxon>Betaproteobacteria</taxon>
        <taxon>Burkholderiales</taxon>
        <taxon>Burkholderiaceae</taxon>
        <taxon>Pandoraea</taxon>
    </lineage>
</organism>
<dbReference type="Proteomes" id="UP000414233">
    <property type="component" value="Unassembled WGS sequence"/>
</dbReference>
<proteinExistence type="predicted"/>
<keyword evidence="1" id="KW-0812">Transmembrane</keyword>